<keyword evidence="4" id="KW-0804">Transcription</keyword>
<dbReference type="PROSITE" id="PS50811">
    <property type="entry name" value="WRKY"/>
    <property type="match status" value="1"/>
</dbReference>
<accession>A0A0D9WM54</accession>
<dbReference type="PANTHER" id="PTHR32096">
    <property type="entry name" value="WRKY TRANSCRIPTION FACTOR 30-RELATED-RELATED"/>
    <property type="match status" value="1"/>
</dbReference>
<dbReference type="Gramene" id="LPERR06G03560.1">
    <property type="protein sequence ID" value="LPERR06G03560.1"/>
    <property type="gene ID" value="LPERR06G03560"/>
</dbReference>
<dbReference type="GO" id="GO:0010193">
    <property type="term" value="P:response to ozone"/>
    <property type="evidence" value="ECO:0007669"/>
    <property type="project" value="UniProtKB-ARBA"/>
</dbReference>
<dbReference type="HOGENOM" id="CLU_058534_0_0_1"/>
<feature type="compositionally biased region" description="Basic and acidic residues" evidence="7">
    <location>
        <begin position="78"/>
        <end position="95"/>
    </location>
</feature>
<dbReference type="GO" id="GO:0000976">
    <property type="term" value="F:transcription cis-regulatory region binding"/>
    <property type="evidence" value="ECO:0007669"/>
    <property type="project" value="TreeGrafter"/>
</dbReference>
<keyword evidence="10" id="KW-1185">Reference proteome</keyword>
<evidence type="ECO:0000313" key="10">
    <source>
        <dbReference type="Proteomes" id="UP000032180"/>
    </source>
</evidence>
<proteinExistence type="inferred from homology"/>
<sequence>MQDGAIGGGGGDIHMLMSILADGEEQARQLGEAAAAATADESSYYRGMARQLQCTFASAMAVARTIDSAAATTTTTGDRSDSPRSADESSARTARDGGVVAAQQERQDMSKRRKGLPRWTEKFRVPDANLEATPDDGFSWRKYGQKDILGAKFPRGYYRCTYRNAQGCPATKQVQRSDADLAVFDVTYHGAHTCHQKQRHVTTTAAGKNSPPPPPPEADPSAELLVNNFKHGLKVETNNGLAPPPAANFDDQQFCFPSVQPFHDDAGGGGFTSPAFVSPAGSSAAGGSSYFSVDHCYGGEPLGQFVMSRGDSSELHEVVSAATSTEAAAVVDPSAAAVTVATAGGGFVVDYPLSYLQHAGGELIDDPHLPFPPLFGPASMYGQYRDA</sequence>
<keyword evidence="2" id="KW-0805">Transcription regulation</keyword>
<reference evidence="9 10" key="1">
    <citation type="submission" date="2012-08" db="EMBL/GenBank/DDBJ databases">
        <title>Oryza genome evolution.</title>
        <authorList>
            <person name="Wing R.A."/>
        </authorList>
    </citation>
    <scope>NUCLEOTIDE SEQUENCE</scope>
</reference>
<evidence type="ECO:0000256" key="7">
    <source>
        <dbReference type="SAM" id="MobiDB-lite"/>
    </source>
</evidence>
<dbReference type="Pfam" id="PF03106">
    <property type="entry name" value="WRKY"/>
    <property type="match status" value="1"/>
</dbReference>
<dbReference type="InterPro" id="IPR044810">
    <property type="entry name" value="WRKY_plant"/>
</dbReference>
<reference evidence="10" key="2">
    <citation type="submission" date="2013-12" db="EMBL/GenBank/DDBJ databases">
        <authorList>
            <person name="Yu Y."/>
            <person name="Lee S."/>
            <person name="de Baynast K."/>
            <person name="Wissotski M."/>
            <person name="Liu L."/>
            <person name="Talag J."/>
            <person name="Goicoechea J."/>
            <person name="Angelova A."/>
            <person name="Jetty R."/>
            <person name="Kudrna D."/>
            <person name="Golser W."/>
            <person name="Rivera L."/>
            <person name="Zhang J."/>
            <person name="Wing R."/>
        </authorList>
    </citation>
    <scope>NUCLEOTIDE SEQUENCE</scope>
</reference>
<dbReference type="FunFam" id="2.20.25.80:FF:000009">
    <property type="entry name" value="WRKY transcription factor 53"/>
    <property type="match status" value="1"/>
</dbReference>
<dbReference type="SMART" id="SM00774">
    <property type="entry name" value="WRKY"/>
    <property type="match status" value="1"/>
</dbReference>
<dbReference type="PANTHER" id="PTHR32096:SF146">
    <property type="entry name" value="WRKY TRANSCRIPTION FACTOR 19-RELATED"/>
    <property type="match status" value="1"/>
</dbReference>
<evidence type="ECO:0000256" key="2">
    <source>
        <dbReference type="ARBA" id="ARBA00023015"/>
    </source>
</evidence>
<dbReference type="eggNOG" id="ENOG502QPRM">
    <property type="taxonomic scope" value="Eukaryota"/>
</dbReference>
<dbReference type="GO" id="GO:0005634">
    <property type="term" value="C:nucleus"/>
    <property type="evidence" value="ECO:0007669"/>
    <property type="project" value="UniProtKB-SubCell"/>
</dbReference>
<dbReference type="EnsemblPlants" id="LPERR06G03560.1">
    <property type="protein sequence ID" value="LPERR06G03560.1"/>
    <property type="gene ID" value="LPERR06G03560"/>
</dbReference>
<dbReference type="GO" id="GO:0010150">
    <property type="term" value="P:leaf senescence"/>
    <property type="evidence" value="ECO:0007669"/>
    <property type="project" value="UniProtKB-ARBA"/>
</dbReference>
<comment type="similarity">
    <text evidence="6">Belongs to the WRKY group III family.</text>
</comment>
<dbReference type="GO" id="GO:0042542">
    <property type="term" value="P:response to hydrogen peroxide"/>
    <property type="evidence" value="ECO:0007669"/>
    <property type="project" value="UniProtKB-ARBA"/>
</dbReference>
<keyword evidence="5" id="KW-0539">Nucleus</keyword>
<dbReference type="SUPFAM" id="SSF118290">
    <property type="entry name" value="WRKY DNA-binding domain"/>
    <property type="match status" value="1"/>
</dbReference>
<reference evidence="9" key="3">
    <citation type="submission" date="2015-04" db="UniProtKB">
        <authorList>
            <consortium name="EnsemblPlants"/>
        </authorList>
    </citation>
    <scope>IDENTIFICATION</scope>
</reference>
<dbReference type="GO" id="GO:0009751">
    <property type="term" value="P:response to salicylic acid"/>
    <property type="evidence" value="ECO:0007669"/>
    <property type="project" value="UniProtKB-ARBA"/>
</dbReference>
<dbReference type="AlphaFoldDB" id="A0A0D9WM54"/>
<dbReference type="InterPro" id="IPR003657">
    <property type="entry name" value="WRKY_dom"/>
</dbReference>
<evidence type="ECO:0000259" key="8">
    <source>
        <dbReference type="PROSITE" id="PS50811"/>
    </source>
</evidence>
<name>A0A0D9WM54_9ORYZ</name>
<dbReference type="Gene3D" id="2.20.25.80">
    <property type="entry name" value="WRKY domain"/>
    <property type="match status" value="1"/>
</dbReference>
<feature type="domain" description="WRKY" evidence="8">
    <location>
        <begin position="129"/>
        <end position="192"/>
    </location>
</feature>
<dbReference type="GO" id="GO:0003700">
    <property type="term" value="F:DNA-binding transcription factor activity"/>
    <property type="evidence" value="ECO:0007669"/>
    <property type="project" value="InterPro"/>
</dbReference>
<comment type="subcellular location">
    <subcellularLocation>
        <location evidence="1">Nucleus</location>
    </subcellularLocation>
</comment>
<dbReference type="Proteomes" id="UP000032180">
    <property type="component" value="Chromosome 6"/>
</dbReference>
<evidence type="ECO:0000256" key="3">
    <source>
        <dbReference type="ARBA" id="ARBA00023125"/>
    </source>
</evidence>
<evidence type="ECO:0000256" key="5">
    <source>
        <dbReference type="ARBA" id="ARBA00023242"/>
    </source>
</evidence>
<evidence type="ECO:0000313" key="9">
    <source>
        <dbReference type="EnsemblPlants" id="LPERR06G03560.1"/>
    </source>
</evidence>
<evidence type="ECO:0000256" key="6">
    <source>
        <dbReference type="ARBA" id="ARBA00060850"/>
    </source>
</evidence>
<evidence type="ECO:0000256" key="4">
    <source>
        <dbReference type="ARBA" id="ARBA00023163"/>
    </source>
</evidence>
<dbReference type="STRING" id="77586.A0A0D9WM54"/>
<evidence type="ECO:0000256" key="1">
    <source>
        <dbReference type="ARBA" id="ARBA00004123"/>
    </source>
</evidence>
<protein>
    <recommendedName>
        <fullName evidence="8">WRKY domain-containing protein</fullName>
    </recommendedName>
</protein>
<dbReference type="InterPro" id="IPR036576">
    <property type="entry name" value="WRKY_dom_sf"/>
</dbReference>
<feature type="region of interest" description="Disordered" evidence="7">
    <location>
        <begin position="71"/>
        <end position="115"/>
    </location>
</feature>
<feature type="region of interest" description="Disordered" evidence="7">
    <location>
        <begin position="195"/>
        <end position="219"/>
    </location>
</feature>
<organism evidence="9 10">
    <name type="scientific">Leersia perrieri</name>
    <dbReference type="NCBI Taxonomy" id="77586"/>
    <lineage>
        <taxon>Eukaryota</taxon>
        <taxon>Viridiplantae</taxon>
        <taxon>Streptophyta</taxon>
        <taxon>Embryophyta</taxon>
        <taxon>Tracheophyta</taxon>
        <taxon>Spermatophyta</taxon>
        <taxon>Magnoliopsida</taxon>
        <taxon>Liliopsida</taxon>
        <taxon>Poales</taxon>
        <taxon>Poaceae</taxon>
        <taxon>BOP clade</taxon>
        <taxon>Oryzoideae</taxon>
        <taxon>Oryzeae</taxon>
        <taxon>Oryzinae</taxon>
        <taxon>Leersia</taxon>
    </lineage>
</organism>
<keyword evidence="3" id="KW-0238">DNA-binding</keyword>